<dbReference type="EC" id="2.7.13.3" evidence="3"/>
<keyword evidence="7 15" id="KW-0418">Kinase</keyword>
<dbReference type="HOGENOM" id="CLU_574778_0_0_0"/>
<dbReference type="PANTHER" id="PTHR42878:SF7">
    <property type="entry name" value="SENSOR HISTIDINE KINASE GLRK"/>
    <property type="match status" value="1"/>
</dbReference>
<dbReference type="Gene3D" id="3.30.565.10">
    <property type="entry name" value="Histidine kinase-like ATPase, C-terminal domain"/>
    <property type="match status" value="1"/>
</dbReference>
<evidence type="ECO:0000256" key="10">
    <source>
        <dbReference type="ARBA" id="ARBA00023012"/>
    </source>
</evidence>
<dbReference type="CDD" id="cd00130">
    <property type="entry name" value="PAS"/>
    <property type="match status" value="1"/>
</dbReference>
<keyword evidence="10" id="KW-0902">Two-component regulatory system</keyword>
<dbReference type="Proteomes" id="UP000002207">
    <property type="component" value="Chromosome"/>
</dbReference>
<dbReference type="AlphaFoldDB" id="C1F6Q7"/>
<keyword evidence="9 12" id="KW-1133">Transmembrane helix</keyword>
<dbReference type="PANTHER" id="PTHR42878">
    <property type="entry name" value="TWO-COMPONENT HISTIDINE KINASE"/>
    <property type="match status" value="1"/>
</dbReference>
<reference evidence="15 16" key="1">
    <citation type="journal article" date="2009" name="Appl. Environ. Microbiol.">
        <title>Three genomes from the phylum Acidobacteria provide insight into the lifestyles of these microorganisms in soils.</title>
        <authorList>
            <person name="Ward N.L."/>
            <person name="Challacombe J.F."/>
            <person name="Janssen P.H."/>
            <person name="Henrissat B."/>
            <person name="Coutinho P.M."/>
            <person name="Wu M."/>
            <person name="Xie G."/>
            <person name="Haft D.H."/>
            <person name="Sait M."/>
            <person name="Badger J."/>
            <person name="Barabote R.D."/>
            <person name="Bradley B."/>
            <person name="Brettin T.S."/>
            <person name="Brinkac L.M."/>
            <person name="Bruce D."/>
            <person name="Creasy T."/>
            <person name="Daugherty S.C."/>
            <person name="Davidsen T.M."/>
            <person name="DeBoy R.T."/>
            <person name="Detter J.C."/>
            <person name="Dodson R.J."/>
            <person name="Durkin A.S."/>
            <person name="Ganapathy A."/>
            <person name="Gwinn-Giglio M."/>
            <person name="Han C.S."/>
            <person name="Khouri H."/>
            <person name="Kiss H."/>
            <person name="Kothari S.P."/>
            <person name="Madupu R."/>
            <person name="Nelson K.E."/>
            <person name="Nelson W.C."/>
            <person name="Paulsen I."/>
            <person name="Penn K."/>
            <person name="Ren Q."/>
            <person name="Rosovitz M.J."/>
            <person name="Selengut J.D."/>
            <person name="Shrivastava S."/>
            <person name="Sullivan S.A."/>
            <person name="Tapia R."/>
            <person name="Thompson L.S."/>
            <person name="Watkins K.L."/>
            <person name="Yang Q."/>
            <person name="Yu C."/>
            <person name="Zafar N."/>
            <person name="Zhou L."/>
            <person name="Kuske C.R."/>
        </authorList>
    </citation>
    <scope>NUCLEOTIDE SEQUENCE [LARGE SCALE GENOMIC DNA]</scope>
    <source>
        <strain evidence="16">ATCC 51196 / DSM 11244 / BCRC 80197 / JCM 7670 / NBRC 15755 / NCIMB 13165 / 161</strain>
    </source>
</reference>
<evidence type="ECO:0000313" key="16">
    <source>
        <dbReference type="Proteomes" id="UP000002207"/>
    </source>
</evidence>
<dbReference type="PRINTS" id="PR00344">
    <property type="entry name" value="BCTRLSENSOR"/>
</dbReference>
<dbReference type="InterPro" id="IPR005467">
    <property type="entry name" value="His_kinase_dom"/>
</dbReference>
<dbReference type="GO" id="GO:0016020">
    <property type="term" value="C:membrane"/>
    <property type="evidence" value="ECO:0007669"/>
    <property type="project" value="UniProtKB-SubCell"/>
</dbReference>
<keyword evidence="8" id="KW-0067">ATP-binding</keyword>
<dbReference type="GO" id="GO:0004673">
    <property type="term" value="F:protein histidine kinase activity"/>
    <property type="evidence" value="ECO:0007669"/>
    <property type="project" value="UniProtKB-EC"/>
</dbReference>
<evidence type="ECO:0000256" key="5">
    <source>
        <dbReference type="ARBA" id="ARBA00022692"/>
    </source>
</evidence>
<dbReference type="InterPro" id="IPR004358">
    <property type="entry name" value="Sig_transdc_His_kin-like_C"/>
</dbReference>
<evidence type="ECO:0000256" key="12">
    <source>
        <dbReference type="SAM" id="Phobius"/>
    </source>
</evidence>
<dbReference type="GO" id="GO:0030295">
    <property type="term" value="F:protein kinase activator activity"/>
    <property type="evidence" value="ECO:0007669"/>
    <property type="project" value="TreeGrafter"/>
</dbReference>
<dbReference type="Pfam" id="PF02518">
    <property type="entry name" value="HATPase_c"/>
    <property type="match status" value="1"/>
</dbReference>
<evidence type="ECO:0000259" key="14">
    <source>
        <dbReference type="PROSITE" id="PS50112"/>
    </source>
</evidence>
<keyword evidence="16" id="KW-1185">Reference proteome</keyword>
<organism evidence="15 16">
    <name type="scientific">Acidobacterium capsulatum (strain ATCC 51196 / DSM 11244 / BCRC 80197 / JCM 7670 / NBRC 15755 / NCIMB 13165 / 161)</name>
    <dbReference type="NCBI Taxonomy" id="240015"/>
    <lineage>
        <taxon>Bacteria</taxon>
        <taxon>Pseudomonadati</taxon>
        <taxon>Acidobacteriota</taxon>
        <taxon>Terriglobia</taxon>
        <taxon>Terriglobales</taxon>
        <taxon>Acidobacteriaceae</taxon>
        <taxon>Acidobacterium</taxon>
    </lineage>
</organism>
<comment type="catalytic activity">
    <reaction evidence="1">
        <text>ATP + protein L-histidine = ADP + protein N-phospho-L-histidine.</text>
        <dbReference type="EC" id="2.7.13.3"/>
    </reaction>
</comment>
<dbReference type="SMART" id="SM00387">
    <property type="entry name" value="HATPase_c"/>
    <property type="match status" value="1"/>
</dbReference>
<evidence type="ECO:0000256" key="1">
    <source>
        <dbReference type="ARBA" id="ARBA00000085"/>
    </source>
</evidence>
<feature type="transmembrane region" description="Helical" evidence="12">
    <location>
        <begin position="82"/>
        <end position="101"/>
    </location>
</feature>
<evidence type="ECO:0000256" key="9">
    <source>
        <dbReference type="ARBA" id="ARBA00022989"/>
    </source>
</evidence>
<evidence type="ECO:0000256" key="11">
    <source>
        <dbReference type="ARBA" id="ARBA00023136"/>
    </source>
</evidence>
<dbReference type="EMBL" id="CP001472">
    <property type="protein sequence ID" value="ACO32942.1"/>
    <property type="molecule type" value="Genomic_DNA"/>
</dbReference>
<feature type="transmembrane region" description="Helical" evidence="12">
    <location>
        <begin position="15"/>
        <end position="34"/>
    </location>
</feature>
<dbReference type="SUPFAM" id="SSF55785">
    <property type="entry name" value="PYP-like sensor domain (PAS domain)"/>
    <property type="match status" value="1"/>
</dbReference>
<dbReference type="InterPro" id="IPR050351">
    <property type="entry name" value="BphY/WalK/GraS-like"/>
</dbReference>
<dbReference type="NCBIfam" id="TIGR00229">
    <property type="entry name" value="sensory_box"/>
    <property type="match status" value="1"/>
</dbReference>
<name>C1F6Q7_ACIC5</name>
<evidence type="ECO:0000313" key="15">
    <source>
        <dbReference type="EMBL" id="ACO32942.1"/>
    </source>
</evidence>
<feature type="domain" description="PAS" evidence="14">
    <location>
        <begin position="128"/>
        <end position="164"/>
    </location>
</feature>
<feature type="domain" description="Histidine kinase" evidence="13">
    <location>
        <begin position="259"/>
        <end position="459"/>
    </location>
</feature>
<dbReference type="SUPFAM" id="SSF55874">
    <property type="entry name" value="ATPase domain of HSP90 chaperone/DNA topoisomerase II/histidine kinase"/>
    <property type="match status" value="1"/>
</dbReference>
<proteinExistence type="predicted"/>
<evidence type="ECO:0000256" key="8">
    <source>
        <dbReference type="ARBA" id="ARBA00022840"/>
    </source>
</evidence>
<dbReference type="Gene3D" id="3.30.450.20">
    <property type="entry name" value="PAS domain"/>
    <property type="match status" value="1"/>
</dbReference>
<evidence type="ECO:0000259" key="13">
    <source>
        <dbReference type="PROSITE" id="PS50109"/>
    </source>
</evidence>
<dbReference type="GO" id="GO:0007234">
    <property type="term" value="P:osmosensory signaling via phosphorelay pathway"/>
    <property type="evidence" value="ECO:0007669"/>
    <property type="project" value="TreeGrafter"/>
</dbReference>
<protein>
    <recommendedName>
        <fullName evidence="3">histidine kinase</fullName>
        <ecNumber evidence="3">2.7.13.3</ecNumber>
    </recommendedName>
</protein>
<dbReference type="InParanoid" id="C1F6Q7"/>
<dbReference type="GO" id="GO:0000156">
    <property type="term" value="F:phosphorelay response regulator activity"/>
    <property type="evidence" value="ECO:0007669"/>
    <property type="project" value="TreeGrafter"/>
</dbReference>
<dbReference type="InterPro" id="IPR003594">
    <property type="entry name" value="HATPase_dom"/>
</dbReference>
<dbReference type="STRING" id="240015.ACP_1565"/>
<accession>C1F6Q7</accession>
<feature type="transmembrane region" description="Helical" evidence="12">
    <location>
        <begin position="41"/>
        <end position="70"/>
    </location>
</feature>
<sequence>MWLDEALLKGSRRAVLLKAVALIAGIALLDWRIVGAIPLGFLYLLPMLMVGSVLAPWQIAIIAAACTVLAELFDDLGWGVRLGIPRDVLFFAAFFGVGIFMREVTRKRTADIRHLEEMQREGDARREAEEQLRIFVESSPAAIVMADASGTILMANQAAHRMLAAKGSLPGKTIYSYLPSLRHVPTPDNSEQLYRTVMQAHGRRESNEAFLADICFSTYQTKAGSRLAAMVLDSSEELSTHEVASLRQLMTASRIAVGAVSHEIRNICGAIGVVHQNLARNPLLVGSPDFETLGNLIAALERIASISLQRTTSEASEVDLPALLGELRIVIAPLLEEAEIAVEWHADADLPEVWADRAGLMQVFLNLVTNSIRALALRDDRILAITARMQADRVLIEFEDNGCGVSQPELLFQPFQSGAYSSGLGLYLSRAMLRTFGGEIRYQAQAEGAHFVISLTPVQG</sequence>
<evidence type="ECO:0000256" key="7">
    <source>
        <dbReference type="ARBA" id="ARBA00022777"/>
    </source>
</evidence>
<evidence type="ECO:0000256" key="4">
    <source>
        <dbReference type="ARBA" id="ARBA00022679"/>
    </source>
</evidence>
<dbReference type="Pfam" id="PF13188">
    <property type="entry name" value="PAS_8"/>
    <property type="match status" value="1"/>
</dbReference>
<dbReference type="PROSITE" id="PS50109">
    <property type="entry name" value="HIS_KIN"/>
    <property type="match status" value="1"/>
</dbReference>
<dbReference type="SMART" id="SM00091">
    <property type="entry name" value="PAS"/>
    <property type="match status" value="1"/>
</dbReference>
<dbReference type="InterPro" id="IPR036890">
    <property type="entry name" value="HATPase_C_sf"/>
</dbReference>
<dbReference type="PROSITE" id="PS50112">
    <property type="entry name" value="PAS"/>
    <property type="match status" value="1"/>
</dbReference>
<dbReference type="eggNOG" id="COG4191">
    <property type="taxonomic scope" value="Bacteria"/>
</dbReference>
<keyword evidence="5 12" id="KW-0812">Transmembrane</keyword>
<evidence type="ECO:0000256" key="3">
    <source>
        <dbReference type="ARBA" id="ARBA00012438"/>
    </source>
</evidence>
<keyword evidence="6" id="KW-0547">Nucleotide-binding</keyword>
<keyword evidence="11 12" id="KW-0472">Membrane</keyword>
<gene>
    <name evidence="15" type="ordered locus">ACP_1565</name>
</gene>
<evidence type="ECO:0000256" key="2">
    <source>
        <dbReference type="ARBA" id="ARBA00004141"/>
    </source>
</evidence>
<dbReference type="GO" id="GO:0005524">
    <property type="term" value="F:ATP binding"/>
    <property type="evidence" value="ECO:0007669"/>
    <property type="project" value="UniProtKB-KW"/>
</dbReference>
<dbReference type="InterPro" id="IPR000014">
    <property type="entry name" value="PAS"/>
</dbReference>
<dbReference type="InterPro" id="IPR035965">
    <property type="entry name" value="PAS-like_dom_sf"/>
</dbReference>
<evidence type="ECO:0000256" key="6">
    <source>
        <dbReference type="ARBA" id="ARBA00022741"/>
    </source>
</evidence>
<dbReference type="KEGG" id="aca:ACP_1565"/>
<comment type="subcellular location">
    <subcellularLocation>
        <location evidence="2">Membrane</location>
        <topology evidence="2">Multi-pass membrane protein</topology>
    </subcellularLocation>
</comment>
<keyword evidence="4 15" id="KW-0808">Transferase</keyword>